<dbReference type="Pfam" id="PF00732">
    <property type="entry name" value="GMC_oxred_N"/>
    <property type="match status" value="1"/>
</dbReference>
<reference evidence="8 9" key="1">
    <citation type="submission" date="2017-02" db="EMBL/GenBank/DDBJ databases">
        <authorList>
            <person name="Peterson S.W."/>
        </authorList>
    </citation>
    <scope>NUCLEOTIDE SEQUENCE [LARGE SCALE GENOMIC DNA]</scope>
    <source>
        <strain evidence="8 9">DSM 22899</strain>
    </source>
</reference>
<dbReference type="Proteomes" id="UP000190541">
    <property type="component" value="Unassembled WGS sequence"/>
</dbReference>
<keyword evidence="9" id="KW-1185">Reference proteome</keyword>
<dbReference type="Gene3D" id="3.50.50.60">
    <property type="entry name" value="FAD/NAD(P)-binding domain"/>
    <property type="match status" value="2"/>
</dbReference>
<comment type="cofactor">
    <cofactor evidence="1">
        <name>FAD</name>
        <dbReference type="ChEBI" id="CHEBI:57692"/>
    </cofactor>
</comment>
<dbReference type="InterPro" id="IPR036188">
    <property type="entry name" value="FAD/NAD-bd_sf"/>
</dbReference>
<dbReference type="SUPFAM" id="SSF51905">
    <property type="entry name" value="FAD/NAD(P)-binding domain"/>
    <property type="match status" value="1"/>
</dbReference>
<sequence>MISYQIKENPTVFDAIVVGSGAGGGMAGYVLANAGLKVLMLEAGPFFDPAKDTLQLRWPWESPRRGASTVRPFGDFDAAYGGWELDGEPYTRAAGTEFEWFRARMLGGRTNHWGRISLRMGPDDFKPTDGVTAEWPITYDEVKPYYDRVDRMIGIYGTVEGIRNEPDGIFLKPPKPRLNELYIKRGAQKAGVPVIAGRGSVLTEALPGVEGRGTCFYCGQCGRACRVYGDFSSSSCLVIPAIKTGNLTVVDNAMVREVLTDNEGRATGVSYVDTMDLQEYSVRAKIVILGASACESARLLLNSKSAAHPGGLGNSSGLVGRYLHDSTGASAGGFLPQLLDRKRYNEDGVGSVHIYSPWWLDNRKLSFPRGYHIEYGGGMRMPSYGFMDWVANVNHLVPGQDGQQREQGGYGRSLKGDYRRFYGASVGMAGRGTALARYDNYCEIDPNRVDKYGIPVLRFHYKWANEEVAQAKHMQETFKEILHEMGAVMTSPMPGPETSYGLEAPGKIIHEGGTTRMGDDPKTSVLNRWCQAHDCPNLFVVDAGPFVQQGDKNLTWTILALSMRTAEYILEQRNKLNIG</sequence>
<proteinExistence type="inferred from homology"/>
<evidence type="ECO:0000256" key="1">
    <source>
        <dbReference type="ARBA" id="ARBA00001974"/>
    </source>
</evidence>
<dbReference type="InterPro" id="IPR007867">
    <property type="entry name" value="GMC_OxRtase_C"/>
</dbReference>
<name>A0A1T5CEY7_9SPHI</name>
<dbReference type="InterPro" id="IPR000172">
    <property type="entry name" value="GMC_OxRdtase_N"/>
</dbReference>
<dbReference type="Pfam" id="PF05199">
    <property type="entry name" value="GMC_oxred_C"/>
    <property type="match status" value="1"/>
</dbReference>
<feature type="domain" description="Glucose-methanol-choline oxidoreductase N-terminal" evidence="6">
    <location>
        <begin position="94"/>
        <end position="325"/>
    </location>
</feature>
<evidence type="ECO:0000259" key="7">
    <source>
        <dbReference type="Pfam" id="PF05199"/>
    </source>
</evidence>
<dbReference type="EMBL" id="FUYS01000004">
    <property type="protein sequence ID" value="SKB58004.1"/>
    <property type="molecule type" value="Genomic_DNA"/>
</dbReference>
<evidence type="ECO:0000256" key="4">
    <source>
        <dbReference type="ARBA" id="ARBA00022827"/>
    </source>
</evidence>
<keyword evidence="3" id="KW-0285">Flavoprotein</keyword>
<accession>A0A1T5CEY7</accession>
<evidence type="ECO:0000256" key="5">
    <source>
        <dbReference type="ARBA" id="ARBA00023002"/>
    </source>
</evidence>
<evidence type="ECO:0000259" key="6">
    <source>
        <dbReference type="Pfam" id="PF00732"/>
    </source>
</evidence>
<evidence type="ECO:0000313" key="9">
    <source>
        <dbReference type="Proteomes" id="UP000190541"/>
    </source>
</evidence>
<organism evidence="8 9">
    <name type="scientific">Parapedobacter luteus</name>
    <dbReference type="NCBI Taxonomy" id="623280"/>
    <lineage>
        <taxon>Bacteria</taxon>
        <taxon>Pseudomonadati</taxon>
        <taxon>Bacteroidota</taxon>
        <taxon>Sphingobacteriia</taxon>
        <taxon>Sphingobacteriales</taxon>
        <taxon>Sphingobacteriaceae</taxon>
        <taxon>Parapedobacter</taxon>
    </lineage>
</organism>
<protein>
    <submittedName>
        <fullName evidence="8">Choline dehydrogenase</fullName>
    </submittedName>
</protein>
<evidence type="ECO:0000313" key="8">
    <source>
        <dbReference type="EMBL" id="SKB58004.1"/>
    </source>
</evidence>
<evidence type="ECO:0000256" key="2">
    <source>
        <dbReference type="ARBA" id="ARBA00010790"/>
    </source>
</evidence>
<dbReference type="GO" id="GO:0050660">
    <property type="term" value="F:flavin adenine dinucleotide binding"/>
    <property type="evidence" value="ECO:0007669"/>
    <property type="project" value="InterPro"/>
</dbReference>
<comment type="similarity">
    <text evidence="2">Belongs to the GMC oxidoreductase family.</text>
</comment>
<dbReference type="RefSeq" id="WP_079716853.1">
    <property type="nucleotide sequence ID" value="NZ_FUYS01000004.1"/>
</dbReference>
<feature type="domain" description="Glucose-methanol-choline oxidoreductase C-terminal" evidence="7">
    <location>
        <begin position="444"/>
        <end position="561"/>
    </location>
</feature>
<dbReference type="SUPFAM" id="SSF54373">
    <property type="entry name" value="FAD-linked reductases, C-terminal domain"/>
    <property type="match status" value="1"/>
</dbReference>
<dbReference type="PANTHER" id="PTHR42784:SF1">
    <property type="entry name" value="PYRANOSE 2-OXIDASE"/>
    <property type="match status" value="1"/>
</dbReference>
<evidence type="ECO:0000256" key="3">
    <source>
        <dbReference type="ARBA" id="ARBA00022630"/>
    </source>
</evidence>
<gene>
    <name evidence="8" type="ORF">SAMN05660226_02163</name>
</gene>
<dbReference type="STRING" id="623280.SAMN05660226_02163"/>
<keyword evidence="4" id="KW-0274">FAD</keyword>
<dbReference type="PANTHER" id="PTHR42784">
    <property type="entry name" value="PYRANOSE 2-OXIDASE"/>
    <property type="match status" value="1"/>
</dbReference>
<dbReference type="AlphaFoldDB" id="A0A1T5CEY7"/>
<dbReference type="OrthoDB" id="9787779at2"/>
<dbReference type="InterPro" id="IPR051473">
    <property type="entry name" value="P2Ox-like"/>
</dbReference>
<keyword evidence="5" id="KW-0560">Oxidoreductase</keyword>
<dbReference type="GO" id="GO:0016614">
    <property type="term" value="F:oxidoreductase activity, acting on CH-OH group of donors"/>
    <property type="evidence" value="ECO:0007669"/>
    <property type="project" value="InterPro"/>
</dbReference>